<reference evidence="2" key="1">
    <citation type="submission" date="2019-04" db="EMBL/GenBank/DDBJ databases">
        <authorList>
            <person name="Chiang H.-Y."/>
            <person name="Huang Y.-Y."/>
            <person name="Chou L."/>
            <person name="Lai E.-M."/>
            <person name="Kuo C.-H."/>
        </authorList>
    </citation>
    <scope>NUCLEOTIDE SEQUENCE</scope>
    <source>
        <strain evidence="2">CFBP5506</strain>
    </source>
</reference>
<evidence type="ECO:0000313" key="2">
    <source>
        <dbReference type="EMBL" id="WGM61216.1"/>
    </source>
</evidence>
<reference evidence="2" key="2">
    <citation type="submission" date="2023-04" db="EMBL/GenBank/DDBJ databases">
        <title>Complete genome sequence of Agrobacterium salinitolerans CFBP5506.</title>
        <authorList>
            <person name="Yen H.-C."/>
            <person name="Yan X.-H."/>
            <person name="Lai E.-M."/>
            <person name="Kuo C.-H."/>
        </authorList>
    </citation>
    <scope>NUCLEOTIDE SEQUENCE</scope>
    <source>
        <strain evidence="2">CFBP5506</strain>
    </source>
</reference>
<organism evidence="2 3">
    <name type="scientific">Agrobacterium tumefaciens</name>
    <dbReference type="NCBI Taxonomy" id="358"/>
    <lineage>
        <taxon>Bacteria</taxon>
        <taxon>Pseudomonadati</taxon>
        <taxon>Pseudomonadota</taxon>
        <taxon>Alphaproteobacteria</taxon>
        <taxon>Hyphomicrobiales</taxon>
        <taxon>Rhizobiaceae</taxon>
        <taxon>Rhizobium/Agrobacterium group</taxon>
        <taxon>Agrobacterium</taxon>
        <taxon>Agrobacterium tumefaciens complex</taxon>
    </lineage>
</organism>
<protein>
    <submittedName>
        <fullName evidence="2">Uncharacterized protein</fullName>
    </submittedName>
</protein>
<gene>
    <name evidence="2" type="ORF">CFBP5506_16245</name>
</gene>
<evidence type="ECO:0000313" key="3">
    <source>
        <dbReference type="Proteomes" id="UP000305410"/>
    </source>
</evidence>
<dbReference type="AlphaFoldDB" id="A0AAF0GYP7"/>
<evidence type="ECO:0000256" key="1">
    <source>
        <dbReference type="SAM" id="MobiDB-lite"/>
    </source>
</evidence>
<name>A0AAF0GYP7_AGRTU</name>
<dbReference type="EMBL" id="CP122963">
    <property type="protein sequence ID" value="WGM61216.1"/>
    <property type="molecule type" value="Genomic_DNA"/>
</dbReference>
<proteinExistence type="predicted"/>
<accession>A0AAF0GYP7</accession>
<feature type="region of interest" description="Disordered" evidence="1">
    <location>
        <begin position="30"/>
        <end position="93"/>
    </location>
</feature>
<dbReference type="Proteomes" id="UP000305410">
    <property type="component" value="Chromosome Linear"/>
</dbReference>
<sequence>MTDVSGLAGSAAFDIESNAEPNAAQALLSMAAPPIVPDDTGFTPAEEASRIDPANAQPERRLPKASWLDAMPPEAFETAPSDPDHISSVNSDDNGLYRMFIGVSP</sequence>
<dbReference type="RefSeq" id="WP_080794373.1">
    <property type="nucleotide sequence ID" value="NZ_CP122963.1"/>
</dbReference>